<dbReference type="PANTHER" id="PTHR46250">
    <property type="entry name" value="MYB/SANT-LIKE DNA-BINDING DOMAIN PROTEIN-RELATED"/>
    <property type="match status" value="1"/>
</dbReference>
<evidence type="ECO:0008006" key="4">
    <source>
        <dbReference type="Google" id="ProtNLM"/>
    </source>
</evidence>
<feature type="region of interest" description="Disordered" evidence="1">
    <location>
        <begin position="1"/>
        <end position="25"/>
    </location>
</feature>
<keyword evidence="3" id="KW-1185">Reference proteome</keyword>
<protein>
    <recommendedName>
        <fullName evidence="4">Myb/SANT-like domain-containing protein</fullName>
    </recommendedName>
</protein>
<accession>A0A8X8ZYN9</accession>
<feature type="compositionally biased region" description="Polar residues" evidence="1">
    <location>
        <begin position="1"/>
        <end position="12"/>
    </location>
</feature>
<reference evidence="2" key="1">
    <citation type="submission" date="2018-01" db="EMBL/GenBank/DDBJ databases">
        <authorList>
            <person name="Mao J.F."/>
        </authorList>
    </citation>
    <scope>NUCLEOTIDE SEQUENCE</scope>
    <source>
        <strain evidence="2">Huo1</strain>
        <tissue evidence="2">Leaf</tissue>
    </source>
</reference>
<name>A0A8X8ZYN9_SALSN</name>
<sequence length="137" mass="15676">MASQQQSGNDTDGSPLPEGSPDMHTYRGVIADRSRRCWTQREESILLSTMKELAATGWRSDNGFRAGYLTRALEALKREFPKTDICVHPHIKSKITAWKKNYYYSLLQILDRSYVGFNADGDYKIDIDDEQLAQVVR</sequence>
<evidence type="ECO:0000313" key="2">
    <source>
        <dbReference type="EMBL" id="KAG6421391.1"/>
    </source>
</evidence>
<dbReference type="AlphaFoldDB" id="A0A8X8ZYN9"/>
<dbReference type="EMBL" id="PNBA02000006">
    <property type="protein sequence ID" value="KAG6421391.1"/>
    <property type="molecule type" value="Genomic_DNA"/>
</dbReference>
<evidence type="ECO:0000313" key="3">
    <source>
        <dbReference type="Proteomes" id="UP000298416"/>
    </source>
</evidence>
<reference evidence="2" key="2">
    <citation type="submission" date="2020-08" db="EMBL/GenBank/DDBJ databases">
        <title>Plant Genome Project.</title>
        <authorList>
            <person name="Zhang R.-G."/>
        </authorList>
    </citation>
    <scope>NUCLEOTIDE SEQUENCE</scope>
    <source>
        <strain evidence="2">Huo1</strain>
        <tissue evidence="2">Leaf</tissue>
    </source>
</reference>
<dbReference type="Proteomes" id="UP000298416">
    <property type="component" value="Unassembled WGS sequence"/>
</dbReference>
<organism evidence="2">
    <name type="scientific">Salvia splendens</name>
    <name type="common">Scarlet sage</name>
    <dbReference type="NCBI Taxonomy" id="180675"/>
    <lineage>
        <taxon>Eukaryota</taxon>
        <taxon>Viridiplantae</taxon>
        <taxon>Streptophyta</taxon>
        <taxon>Embryophyta</taxon>
        <taxon>Tracheophyta</taxon>
        <taxon>Spermatophyta</taxon>
        <taxon>Magnoliopsida</taxon>
        <taxon>eudicotyledons</taxon>
        <taxon>Gunneridae</taxon>
        <taxon>Pentapetalae</taxon>
        <taxon>asterids</taxon>
        <taxon>lamiids</taxon>
        <taxon>Lamiales</taxon>
        <taxon>Lamiaceae</taxon>
        <taxon>Nepetoideae</taxon>
        <taxon>Mentheae</taxon>
        <taxon>Salviinae</taxon>
        <taxon>Salvia</taxon>
        <taxon>Salvia subgen. Calosphace</taxon>
        <taxon>core Calosphace</taxon>
    </lineage>
</organism>
<evidence type="ECO:0000256" key="1">
    <source>
        <dbReference type="SAM" id="MobiDB-lite"/>
    </source>
</evidence>
<proteinExistence type="predicted"/>
<comment type="caution">
    <text evidence="2">The sequence shown here is derived from an EMBL/GenBank/DDBJ whole genome shotgun (WGS) entry which is preliminary data.</text>
</comment>
<gene>
    <name evidence="2" type="ORF">SASPL_117942</name>
</gene>
<dbReference type="PANTHER" id="PTHR46250:SF15">
    <property type="entry name" value="OS01G0523800 PROTEIN"/>
    <property type="match status" value="1"/>
</dbReference>